<evidence type="ECO:0000313" key="1">
    <source>
        <dbReference type="EMBL" id="OHU77909.1"/>
    </source>
</evidence>
<keyword evidence="3" id="KW-1185">Reference proteome</keyword>
<organism evidence="1 3">
    <name type="scientific">Mycobacteroides chelonae</name>
    <name type="common">Mycobacterium chelonae</name>
    <dbReference type="NCBI Taxonomy" id="1774"/>
    <lineage>
        <taxon>Bacteria</taxon>
        <taxon>Bacillati</taxon>
        <taxon>Actinomycetota</taxon>
        <taxon>Actinomycetes</taxon>
        <taxon>Mycobacteriales</taxon>
        <taxon>Mycobacteriaceae</taxon>
        <taxon>Mycobacteroides</taxon>
    </lineage>
</organism>
<sequence>MPGESGLDMNELHLAPGAATKVSQEFSGAVDKLESLRLTAAAFNADVGMGSCAEGTSWNDALTELVTGPSESVVSVIEAHIKTVKTWAEWAKVAQNEYDNMEHRNAESFEQLRGDTIDNNGLGVYPPPTTS</sequence>
<dbReference type="HOGENOM" id="CLU_2012708_0_0_11"/>
<dbReference type="RefSeq" id="WP_046252860.1">
    <property type="nucleotide sequence ID" value="NZ_CP010946.1"/>
</dbReference>
<dbReference type="EMBL" id="CP041150">
    <property type="protein sequence ID" value="QDF69869.1"/>
    <property type="molecule type" value="Genomic_DNA"/>
</dbReference>
<proteinExistence type="predicted"/>
<accession>A0A0E3XLK3</accession>
<dbReference type="OrthoDB" id="4762256at2"/>
<evidence type="ECO:0000313" key="2">
    <source>
        <dbReference type="EMBL" id="QDF69869.1"/>
    </source>
</evidence>
<name>A0A0E3XLK3_MYCCH</name>
<reference evidence="1 3" key="1">
    <citation type="submission" date="2016-10" db="EMBL/GenBank/DDBJ databases">
        <title>Evaluation of Human, Veterinary and Environmental Mycobacterium chelonae Isolates by Core Genome Phylogenomic Analysis, Targeted Gene Comparison, and Anti-microbial Susceptibility Patterns: A Tale of Mistaken Identities.</title>
        <authorList>
            <person name="Fogelson S.B."/>
            <person name="Camus A.C."/>
            <person name="Lorenz W."/>
            <person name="Vasireddy R."/>
            <person name="Vasireddy S."/>
            <person name="Smith T."/>
            <person name="Brown-Elliott B.A."/>
            <person name="Wallace R.J.Jr."/>
            <person name="Hasan N.A."/>
            <person name="Reischl U."/>
            <person name="Sanchez S."/>
        </authorList>
    </citation>
    <scope>NUCLEOTIDE SEQUENCE [LARGE SCALE GENOMIC DNA]</scope>
    <source>
        <strain evidence="1 3">15518</strain>
    </source>
</reference>
<dbReference type="AlphaFoldDB" id="A0A0E3XLK3"/>
<dbReference type="Proteomes" id="UP000317728">
    <property type="component" value="Chromosome"/>
</dbReference>
<evidence type="ECO:0000313" key="4">
    <source>
        <dbReference type="Proteomes" id="UP000317728"/>
    </source>
</evidence>
<dbReference type="Proteomes" id="UP000179441">
    <property type="component" value="Unassembled WGS sequence"/>
</dbReference>
<dbReference type="PATRIC" id="fig|1774.35.peg.1182"/>
<gene>
    <name evidence="1" type="ORF">BKG84_05405</name>
    <name evidence="2" type="ORF">FJK96_06710</name>
</gene>
<dbReference type="GeneID" id="31678804"/>
<reference evidence="2 4" key="2">
    <citation type="submission" date="2019-06" db="EMBL/GenBank/DDBJ databases">
        <title>Whole geneome sequnce of Mycobacteroides chelonae M77 isolated from bovine milk from Meghalaya, India.</title>
        <authorList>
            <person name="Vise E."/>
            <person name="Das S."/>
            <person name="Garg A."/>
            <person name="Ghatak S."/>
            <person name="Shakuntala I."/>
            <person name="Milton A.A.P."/>
            <person name="Karam A."/>
            <person name="Sanjukta R."/>
            <person name="Puro K."/>
            <person name="Sen A."/>
        </authorList>
    </citation>
    <scope>NUCLEOTIDE SEQUENCE [LARGE SCALE GENOMIC DNA]</scope>
    <source>
        <strain evidence="2 4">M77</strain>
    </source>
</reference>
<protein>
    <submittedName>
        <fullName evidence="1">Uncharacterized protein</fullName>
    </submittedName>
</protein>
<dbReference type="EMBL" id="MLIS01000001">
    <property type="protein sequence ID" value="OHU77909.1"/>
    <property type="molecule type" value="Genomic_DNA"/>
</dbReference>
<evidence type="ECO:0000313" key="3">
    <source>
        <dbReference type="Proteomes" id="UP000179441"/>
    </source>
</evidence>